<evidence type="ECO:0000313" key="3">
    <source>
        <dbReference type="Proteomes" id="UP000822688"/>
    </source>
</evidence>
<comment type="caution">
    <text evidence="2">The sequence shown here is derived from an EMBL/GenBank/DDBJ whole genome shotgun (WGS) entry which is preliminary data.</text>
</comment>
<gene>
    <name evidence="2" type="ORF">KC19_VG036800</name>
</gene>
<keyword evidence="3" id="KW-1185">Reference proteome</keyword>
<proteinExistence type="predicted"/>
<name>A0A8T0HLJ7_CERPU</name>
<evidence type="ECO:0000313" key="2">
    <source>
        <dbReference type="EMBL" id="KAG0571720.1"/>
    </source>
</evidence>
<dbReference type="Proteomes" id="UP000822688">
    <property type="component" value="Chromosome V"/>
</dbReference>
<feature type="chain" id="PRO_5035930978" evidence="1">
    <location>
        <begin position="28"/>
        <end position="104"/>
    </location>
</feature>
<feature type="signal peptide" evidence="1">
    <location>
        <begin position="1"/>
        <end position="27"/>
    </location>
</feature>
<organism evidence="2 3">
    <name type="scientific">Ceratodon purpureus</name>
    <name type="common">Fire moss</name>
    <name type="synonym">Dicranum purpureum</name>
    <dbReference type="NCBI Taxonomy" id="3225"/>
    <lineage>
        <taxon>Eukaryota</taxon>
        <taxon>Viridiplantae</taxon>
        <taxon>Streptophyta</taxon>
        <taxon>Embryophyta</taxon>
        <taxon>Bryophyta</taxon>
        <taxon>Bryophytina</taxon>
        <taxon>Bryopsida</taxon>
        <taxon>Dicranidae</taxon>
        <taxon>Pseudoditrichales</taxon>
        <taxon>Ditrichaceae</taxon>
        <taxon>Ceratodon</taxon>
    </lineage>
</organism>
<sequence length="104" mass="11802">MDALGMLGNAIAFTLWVMLLILNSTEAVAIPQFIETNTDEDNTVVALAENLDEGFLDAETEITATLHHFRLCLACNFLDDDLGFWMKPRSTTWFSCFFLEQYDN</sequence>
<dbReference type="AlphaFoldDB" id="A0A8T0HLJ7"/>
<reference evidence="2" key="1">
    <citation type="submission" date="2020-06" db="EMBL/GenBank/DDBJ databases">
        <title>WGS assembly of Ceratodon purpureus strain R40.</title>
        <authorList>
            <person name="Carey S.B."/>
            <person name="Jenkins J."/>
            <person name="Shu S."/>
            <person name="Lovell J.T."/>
            <person name="Sreedasyam A."/>
            <person name="Maumus F."/>
            <person name="Tiley G.P."/>
            <person name="Fernandez-Pozo N."/>
            <person name="Barry K."/>
            <person name="Chen C."/>
            <person name="Wang M."/>
            <person name="Lipzen A."/>
            <person name="Daum C."/>
            <person name="Saski C.A."/>
            <person name="Payton A.C."/>
            <person name="Mcbreen J.C."/>
            <person name="Conrad R.E."/>
            <person name="Kollar L.M."/>
            <person name="Olsson S."/>
            <person name="Huttunen S."/>
            <person name="Landis J.B."/>
            <person name="Wickett N.J."/>
            <person name="Johnson M.G."/>
            <person name="Rensing S.A."/>
            <person name="Grimwood J."/>
            <person name="Schmutz J."/>
            <person name="Mcdaniel S.F."/>
        </authorList>
    </citation>
    <scope>NUCLEOTIDE SEQUENCE</scope>
    <source>
        <strain evidence="2">R40</strain>
    </source>
</reference>
<accession>A0A8T0HLJ7</accession>
<dbReference type="EMBL" id="CM026426">
    <property type="protein sequence ID" value="KAG0571720.1"/>
    <property type="molecule type" value="Genomic_DNA"/>
</dbReference>
<protein>
    <submittedName>
        <fullName evidence="2">Uncharacterized protein</fullName>
    </submittedName>
</protein>
<evidence type="ECO:0000256" key="1">
    <source>
        <dbReference type="SAM" id="SignalP"/>
    </source>
</evidence>
<keyword evidence="1" id="KW-0732">Signal</keyword>